<protein>
    <submittedName>
        <fullName evidence="2">Uncharacterized protein</fullName>
    </submittedName>
</protein>
<feature type="transmembrane region" description="Helical" evidence="1">
    <location>
        <begin position="61"/>
        <end position="81"/>
    </location>
</feature>
<organism evidence="2 3">
    <name type="scientific">Papaver atlanticum</name>
    <dbReference type="NCBI Taxonomy" id="357466"/>
    <lineage>
        <taxon>Eukaryota</taxon>
        <taxon>Viridiplantae</taxon>
        <taxon>Streptophyta</taxon>
        <taxon>Embryophyta</taxon>
        <taxon>Tracheophyta</taxon>
        <taxon>Spermatophyta</taxon>
        <taxon>Magnoliopsida</taxon>
        <taxon>Ranunculales</taxon>
        <taxon>Papaveraceae</taxon>
        <taxon>Papaveroideae</taxon>
        <taxon>Papaver</taxon>
    </lineage>
</organism>
<evidence type="ECO:0000313" key="2">
    <source>
        <dbReference type="EMBL" id="KAI3873418.1"/>
    </source>
</evidence>
<accession>A0AAD4S8M3</accession>
<keyword evidence="1" id="KW-0812">Transmembrane</keyword>
<sequence length="83" mass="9618">MRRFNKDFKSLVILNFNLGRSESTVFFSHVASFVSDTIRSYNHLHATLKSQSMTLSHQRHVEISCLISFPIFLNFPLQFLVVA</sequence>
<keyword evidence="3" id="KW-1185">Reference proteome</keyword>
<gene>
    <name evidence="2" type="ORF">MKW98_008070</name>
</gene>
<dbReference type="AlphaFoldDB" id="A0AAD4S8M3"/>
<name>A0AAD4S8M3_9MAGN</name>
<reference evidence="2" key="1">
    <citation type="submission" date="2022-04" db="EMBL/GenBank/DDBJ databases">
        <title>A functionally conserved STORR gene fusion in Papaver species that diverged 16.8 million years ago.</title>
        <authorList>
            <person name="Catania T."/>
        </authorList>
    </citation>
    <scope>NUCLEOTIDE SEQUENCE</scope>
    <source>
        <strain evidence="2">S-188037</strain>
    </source>
</reference>
<keyword evidence="1" id="KW-1133">Transmembrane helix</keyword>
<dbReference type="Proteomes" id="UP001202328">
    <property type="component" value="Unassembled WGS sequence"/>
</dbReference>
<comment type="caution">
    <text evidence="2">The sequence shown here is derived from an EMBL/GenBank/DDBJ whole genome shotgun (WGS) entry which is preliminary data.</text>
</comment>
<proteinExistence type="predicted"/>
<evidence type="ECO:0000256" key="1">
    <source>
        <dbReference type="SAM" id="Phobius"/>
    </source>
</evidence>
<dbReference type="EMBL" id="JAJJMB010012776">
    <property type="protein sequence ID" value="KAI3873418.1"/>
    <property type="molecule type" value="Genomic_DNA"/>
</dbReference>
<keyword evidence="1" id="KW-0472">Membrane</keyword>
<evidence type="ECO:0000313" key="3">
    <source>
        <dbReference type="Proteomes" id="UP001202328"/>
    </source>
</evidence>